<feature type="signal peptide" evidence="1">
    <location>
        <begin position="1"/>
        <end position="16"/>
    </location>
</feature>
<evidence type="ECO:0000313" key="3">
    <source>
        <dbReference type="Proteomes" id="UP000603545"/>
    </source>
</evidence>
<dbReference type="EMBL" id="JACNLL010000056">
    <property type="protein sequence ID" value="MBC8199605.1"/>
    <property type="molecule type" value="Genomic_DNA"/>
</dbReference>
<dbReference type="InterPro" id="IPR025500">
    <property type="entry name" value="DUF4390"/>
</dbReference>
<proteinExistence type="predicted"/>
<dbReference type="Proteomes" id="UP000603545">
    <property type="component" value="Unassembled WGS sequence"/>
</dbReference>
<dbReference type="Pfam" id="PF14334">
    <property type="entry name" value="DUF4390"/>
    <property type="match status" value="1"/>
</dbReference>
<accession>A0A8J6TBW2</accession>
<organism evidence="2 3">
    <name type="scientific">Candidatus Desulfaltia bathyphila</name>
    <dbReference type="NCBI Taxonomy" id="2841697"/>
    <lineage>
        <taxon>Bacteria</taxon>
        <taxon>Pseudomonadati</taxon>
        <taxon>Thermodesulfobacteriota</taxon>
        <taxon>Desulfobacteria</taxon>
        <taxon>Desulfobacterales</taxon>
        <taxon>Desulfobacterales incertae sedis</taxon>
        <taxon>Candidatus Desulfaltia</taxon>
    </lineage>
</organism>
<evidence type="ECO:0000256" key="1">
    <source>
        <dbReference type="SAM" id="SignalP"/>
    </source>
</evidence>
<comment type="caution">
    <text evidence="2">The sequence shown here is derived from an EMBL/GenBank/DDBJ whole genome shotgun (WGS) entry which is preliminary data.</text>
</comment>
<protein>
    <submittedName>
        <fullName evidence="2">DUF4390 domain-containing protein</fullName>
    </submittedName>
</protein>
<feature type="chain" id="PRO_5035252863" evidence="1">
    <location>
        <begin position="17"/>
        <end position="179"/>
    </location>
</feature>
<sequence length="179" mass="20847">MIFLCVLLVMQNAAFAHEARLTDIIVTNTRDDLLVFLNVEGAFNDKIKKAVLKGVPATFSFYITLYQARNMWFDSKMADIKITHTIKYNSLKKEFVVTRSWEKDKLSVTQSFEEAKKLMSEIDSLKIISLGSLQKGSQYQIRAKAELGKLTLPFYLHYILFFVSLWDVETDWYTIDFIY</sequence>
<keyword evidence="1" id="KW-0732">Signal</keyword>
<dbReference type="AlphaFoldDB" id="A0A8J6TBW2"/>
<reference evidence="2 3" key="1">
    <citation type="submission" date="2020-08" db="EMBL/GenBank/DDBJ databases">
        <title>Bridging the membrane lipid divide: bacteria of the FCB group superphylum have the potential to synthesize archaeal ether lipids.</title>
        <authorList>
            <person name="Villanueva L."/>
            <person name="Von Meijenfeldt F.A.B."/>
            <person name="Westbye A.B."/>
            <person name="Yadav S."/>
            <person name="Hopmans E.C."/>
            <person name="Dutilh B.E."/>
            <person name="Sinninghe Damste J.S."/>
        </authorList>
    </citation>
    <scope>NUCLEOTIDE SEQUENCE [LARGE SCALE GENOMIC DNA]</scope>
    <source>
        <strain evidence="2">NIOZ-UU82</strain>
    </source>
</reference>
<gene>
    <name evidence="2" type="ORF">H8E80_06125</name>
</gene>
<name>A0A8J6TBW2_9BACT</name>
<evidence type="ECO:0000313" key="2">
    <source>
        <dbReference type="EMBL" id="MBC8199605.1"/>
    </source>
</evidence>